<accession>L7F7X5</accession>
<feature type="region of interest" description="Disordered" evidence="1">
    <location>
        <begin position="36"/>
        <end position="57"/>
    </location>
</feature>
<dbReference type="AlphaFoldDB" id="L7F7X5"/>
<protein>
    <submittedName>
        <fullName evidence="2">Uncharacterized protein</fullName>
    </submittedName>
</protein>
<name>L7F7X5_STRT8</name>
<proteinExistence type="predicted"/>
<evidence type="ECO:0000313" key="3">
    <source>
        <dbReference type="Proteomes" id="UP000010931"/>
    </source>
</evidence>
<dbReference type="EMBL" id="AEJB01000313">
    <property type="protein sequence ID" value="ELP67106.1"/>
    <property type="molecule type" value="Genomic_DNA"/>
</dbReference>
<evidence type="ECO:0000256" key="1">
    <source>
        <dbReference type="SAM" id="MobiDB-lite"/>
    </source>
</evidence>
<comment type="caution">
    <text evidence="2">The sequence shown here is derived from an EMBL/GenBank/DDBJ whole genome shotgun (WGS) entry which is preliminary data.</text>
</comment>
<dbReference type="Proteomes" id="UP000010931">
    <property type="component" value="Unassembled WGS sequence"/>
</dbReference>
<evidence type="ECO:0000313" key="2">
    <source>
        <dbReference type="EMBL" id="ELP67106.1"/>
    </source>
</evidence>
<reference evidence="2 3" key="1">
    <citation type="journal article" date="2011" name="Plasmid">
        <title>Streptomyces turgidiscabies Car8 contains a modular pathogenicity island that shares virulence genes with other actinobacterial plant pathogens.</title>
        <authorList>
            <person name="Huguet-Tapia J.C."/>
            <person name="Badger J.H."/>
            <person name="Loria R."/>
            <person name="Pettis G.S."/>
        </authorList>
    </citation>
    <scope>NUCLEOTIDE SEQUENCE [LARGE SCALE GENOMIC DNA]</scope>
    <source>
        <strain evidence="2 3">Car8</strain>
    </source>
</reference>
<gene>
    <name evidence="2" type="ORF">STRTUCAR8_06812</name>
</gene>
<organism evidence="2 3">
    <name type="scientific">Streptomyces turgidiscabies (strain Car8)</name>
    <dbReference type="NCBI Taxonomy" id="698760"/>
    <lineage>
        <taxon>Bacteria</taxon>
        <taxon>Bacillati</taxon>
        <taxon>Actinomycetota</taxon>
        <taxon>Actinomycetes</taxon>
        <taxon>Kitasatosporales</taxon>
        <taxon>Streptomycetaceae</taxon>
        <taxon>Streptomyces</taxon>
    </lineage>
</organism>
<dbReference type="PATRIC" id="fig|698760.3.peg.4142"/>
<sequence>MCWCVGLSCWAPDGGKREAELSGLLVPPGRRACRATTPDSPLVTHSRRHGAPGFRCG</sequence>
<keyword evidence="3" id="KW-1185">Reference proteome</keyword>